<protein>
    <submittedName>
        <fullName evidence="1">Uncharacterized protein</fullName>
    </submittedName>
</protein>
<accession>A0A6J5T7D4</accession>
<proteinExistence type="predicted"/>
<name>A0A6J5T7D4_9CAUD</name>
<evidence type="ECO:0000313" key="1">
    <source>
        <dbReference type="EMBL" id="CAB4223458.1"/>
    </source>
</evidence>
<gene>
    <name evidence="1" type="ORF">UFOVP1670_61</name>
</gene>
<dbReference type="EMBL" id="LR797531">
    <property type="protein sequence ID" value="CAB4223458.1"/>
    <property type="molecule type" value="Genomic_DNA"/>
</dbReference>
<reference evidence="1" key="1">
    <citation type="submission" date="2020-05" db="EMBL/GenBank/DDBJ databases">
        <authorList>
            <person name="Chiriac C."/>
            <person name="Salcher M."/>
            <person name="Ghai R."/>
            <person name="Kavagutti S V."/>
        </authorList>
    </citation>
    <scope>NUCLEOTIDE SEQUENCE</scope>
</reference>
<organism evidence="1">
    <name type="scientific">uncultured Caudovirales phage</name>
    <dbReference type="NCBI Taxonomy" id="2100421"/>
    <lineage>
        <taxon>Viruses</taxon>
        <taxon>Duplodnaviria</taxon>
        <taxon>Heunggongvirae</taxon>
        <taxon>Uroviricota</taxon>
        <taxon>Caudoviricetes</taxon>
        <taxon>Peduoviridae</taxon>
        <taxon>Maltschvirus</taxon>
        <taxon>Maltschvirus maltsch</taxon>
    </lineage>
</organism>
<sequence length="76" mass="8428">MKLADRPKQSARQLVKKVYPKAYSVQYKLVACVYEKPVEAGKRGQMILVNLLGTGRTARQAWAKAAANLPKGGKKR</sequence>